<dbReference type="EMBL" id="UHJG01000001">
    <property type="protein sequence ID" value="SUP99348.1"/>
    <property type="molecule type" value="Genomic_DNA"/>
</dbReference>
<keyword evidence="1" id="KW-0645">Protease</keyword>
<evidence type="ECO:0000313" key="2">
    <source>
        <dbReference type="EMBL" id="SUP99348.1"/>
    </source>
</evidence>
<reference evidence="2 3" key="2">
    <citation type="submission" date="2018-06" db="EMBL/GenBank/DDBJ databases">
        <authorList>
            <consortium name="Pathogen Informatics"/>
            <person name="Doyle S."/>
        </authorList>
    </citation>
    <scope>NUCLEOTIDE SEQUENCE [LARGE SCALE GENOMIC DNA]</scope>
    <source>
        <strain evidence="2 3">NCTC10476</strain>
    </source>
</reference>
<keyword evidence="3" id="KW-1185">Reference proteome</keyword>
<accession>A0A085U8A6</accession>
<dbReference type="eggNOG" id="ENOG502ZBMB">
    <property type="taxonomic scope" value="Bacteria"/>
</dbReference>
<name>A0A085U8A6_YERRU</name>
<dbReference type="NCBIfam" id="NF011664">
    <property type="entry name" value="PRK15084.1"/>
    <property type="match status" value="1"/>
</dbReference>
<dbReference type="InterPro" id="IPR010005">
    <property type="entry name" value="Formate_DH_maturation_HycH"/>
</dbReference>
<dbReference type="OrthoDB" id="3173483at2"/>
<dbReference type="AlphaFoldDB" id="A0A085U8A6"/>
<proteinExistence type="predicted"/>
<sequence length="160" mass="18276">MKTLGNDQRYAQHQPCPGWQPPKNKVVFYSLSGKFIDEKNAQKRSSPKVQEVVYYSLAIGHHLGVIDCLKSRLECPLDAYGLWINLLPEHGEAQRKLTGVQRFGEITIDSSHTHCLALALRDALPQMNVQQQGWSEQLITLLQQIENDPAMYLMVRRYDA</sequence>
<dbReference type="STRING" id="29486.UGYR_00655"/>
<keyword evidence="1" id="KW-0378">Hydrolase</keyword>
<dbReference type="Proteomes" id="UP000255169">
    <property type="component" value="Unassembled WGS sequence"/>
</dbReference>
<dbReference type="GO" id="GO:0008233">
    <property type="term" value="F:peptidase activity"/>
    <property type="evidence" value="ECO:0007669"/>
    <property type="project" value="UniProtKB-KW"/>
</dbReference>
<dbReference type="Pfam" id="PF07450">
    <property type="entry name" value="HycH"/>
    <property type="match status" value="1"/>
</dbReference>
<reference evidence="1" key="1">
    <citation type="journal article" date="2015" name="Genome Announc.">
        <title>Complete Genome Sequence of Yersinia ruckeri Strain CSF007-82, Etiologic Agent of Red Mouth Disease in Salmonid Fish.</title>
        <authorList>
            <person name="Nelson M.C."/>
            <person name="LaPatra S.E."/>
            <person name="Welch T.J."/>
            <person name="Graf J."/>
        </authorList>
    </citation>
    <scope>NUCLEOTIDE SEQUENCE</scope>
    <source>
        <strain evidence="1">CSF007-82</strain>
    </source>
</reference>
<organism evidence="1">
    <name type="scientific">Yersinia ruckeri</name>
    <dbReference type="NCBI Taxonomy" id="29486"/>
    <lineage>
        <taxon>Bacteria</taxon>
        <taxon>Pseudomonadati</taxon>
        <taxon>Pseudomonadota</taxon>
        <taxon>Gammaproteobacteria</taxon>
        <taxon>Enterobacterales</taxon>
        <taxon>Yersiniaceae</taxon>
        <taxon>Yersinia</taxon>
    </lineage>
</organism>
<evidence type="ECO:0000313" key="1">
    <source>
        <dbReference type="EMBL" id="CEK27310.1"/>
    </source>
</evidence>
<evidence type="ECO:0000313" key="3">
    <source>
        <dbReference type="Proteomes" id="UP000255169"/>
    </source>
</evidence>
<dbReference type="PATRIC" id="fig|29486.44.peg.1203"/>
<dbReference type="GO" id="GO:0006508">
    <property type="term" value="P:proteolysis"/>
    <property type="evidence" value="ECO:0007669"/>
    <property type="project" value="UniProtKB-KW"/>
</dbReference>
<dbReference type="EMBL" id="LN681231">
    <property type="protein sequence ID" value="CEK27310.1"/>
    <property type="molecule type" value="Genomic_DNA"/>
</dbReference>
<protein>
    <submittedName>
        <fullName evidence="1">Hydrogenase-4 maturation protease</fullName>
    </submittedName>
    <submittedName>
        <fullName evidence="2">Hydrogenase-4 subunit J</fullName>
    </submittedName>
</protein>
<gene>
    <name evidence="2" type="primary">hyfJ</name>
    <name evidence="1" type="ORF">CSF007_7770</name>
    <name evidence="2" type="ORF">NCTC10476_00578</name>
</gene>